<dbReference type="InterPro" id="IPR036872">
    <property type="entry name" value="CH_dom_sf"/>
</dbReference>
<dbReference type="PANTHER" id="PTHR22706:SF1">
    <property type="entry name" value="ASSEMBLY FACTOR FOR SPINDLE MICROTUBULES"/>
    <property type="match status" value="1"/>
</dbReference>
<accession>A0A0D2CDI9</accession>
<dbReference type="PANTHER" id="PTHR22706">
    <property type="entry name" value="ASSEMBLY FACTOR FOR SPINDLE MICROTUBULES"/>
    <property type="match status" value="1"/>
</dbReference>
<evidence type="ECO:0000256" key="4">
    <source>
        <dbReference type="SAM" id="MobiDB-lite"/>
    </source>
</evidence>
<feature type="region of interest" description="Disordered" evidence="4">
    <location>
        <begin position="1010"/>
        <end position="1041"/>
    </location>
</feature>
<dbReference type="GO" id="GO:0007051">
    <property type="term" value="P:spindle organization"/>
    <property type="evidence" value="ECO:0007669"/>
    <property type="project" value="TreeGrafter"/>
</dbReference>
<dbReference type="GO" id="GO:0051295">
    <property type="term" value="P:establishment of meiotic spindle localization"/>
    <property type="evidence" value="ECO:0007669"/>
    <property type="project" value="TreeGrafter"/>
</dbReference>
<dbReference type="CDD" id="cd21223">
    <property type="entry name" value="CH_ASPM_rpt1"/>
    <property type="match status" value="1"/>
</dbReference>
<keyword evidence="6" id="KW-1185">Reference proteome</keyword>
<evidence type="ECO:0000256" key="2">
    <source>
        <dbReference type="ARBA" id="ARBA00022490"/>
    </source>
</evidence>
<organism evidence="5 6">
    <name type="scientific">Phialophora macrospora</name>
    <dbReference type="NCBI Taxonomy" id="1851006"/>
    <lineage>
        <taxon>Eukaryota</taxon>
        <taxon>Fungi</taxon>
        <taxon>Dikarya</taxon>
        <taxon>Ascomycota</taxon>
        <taxon>Pezizomycotina</taxon>
        <taxon>Eurotiomycetes</taxon>
        <taxon>Chaetothyriomycetidae</taxon>
        <taxon>Chaetothyriales</taxon>
        <taxon>Herpotrichiellaceae</taxon>
        <taxon>Phialophora</taxon>
    </lineage>
</organism>
<dbReference type="InterPro" id="IPR051185">
    <property type="entry name" value="ASPM"/>
</dbReference>
<dbReference type="GO" id="GO:0000278">
    <property type="term" value="P:mitotic cell cycle"/>
    <property type="evidence" value="ECO:0007669"/>
    <property type="project" value="TreeGrafter"/>
</dbReference>
<gene>
    <name evidence="5" type="ORF">PV04_10011</name>
</gene>
<dbReference type="STRING" id="5601.A0A0D2CDI9"/>
<evidence type="ECO:0000313" key="6">
    <source>
        <dbReference type="Proteomes" id="UP000054266"/>
    </source>
</evidence>
<comment type="subcellular location">
    <subcellularLocation>
        <location evidence="1">Cytoplasm</location>
    </subcellularLocation>
</comment>
<keyword evidence="2" id="KW-0963">Cytoplasm</keyword>
<dbReference type="SUPFAM" id="SSF47576">
    <property type="entry name" value="Calponin-homology domain, CH-domain"/>
    <property type="match status" value="1"/>
</dbReference>
<name>A0A0D2CDI9_9EURO</name>
<keyword evidence="3" id="KW-0112">Calmodulin-binding</keyword>
<dbReference type="GO" id="GO:0000922">
    <property type="term" value="C:spindle pole"/>
    <property type="evidence" value="ECO:0007669"/>
    <property type="project" value="TreeGrafter"/>
</dbReference>
<dbReference type="EMBL" id="KN846962">
    <property type="protein sequence ID" value="KIW63136.1"/>
    <property type="molecule type" value="Genomic_DNA"/>
</dbReference>
<feature type="compositionally biased region" description="Polar residues" evidence="4">
    <location>
        <begin position="338"/>
        <end position="361"/>
    </location>
</feature>
<proteinExistence type="predicted"/>
<dbReference type="GO" id="GO:0005737">
    <property type="term" value="C:cytoplasm"/>
    <property type="evidence" value="ECO:0007669"/>
    <property type="project" value="UniProtKB-SubCell"/>
</dbReference>
<dbReference type="Proteomes" id="UP000054266">
    <property type="component" value="Unassembled WGS sequence"/>
</dbReference>
<dbReference type="AlphaFoldDB" id="A0A0D2CDI9"/>
<dbReference type="Gene3D" id="1.10.418.10">
    <property type="entry name" value="Calponin-like domain"/>
    <property type="match status" value="2"/>
</dbReference>
<feature type="region of interest" description="Disordered" evidence="4">
    <location>
        <begin position="267"/>
        <end position="391"/>
    </location>
</feature>
<sequence>MSRHVVSSTPCPVHVPVPVPAPQQHYSKRCGESIAGDDEDTANIEFTAAFPGLGLGLGAGLRNAKPRRRRAADGLGFAIHEDGMGAGAGAGALMKAVRRNGIADVGAGAPASAIAQPPQRPKRGVNFVAPVASAGAVSAGEAVKQNSSGKASTCWDGTSRRLSQAPRRPIVKAESAQLVVAPLSPLPGQFFAAPAVDGRMLLKPTAARRGTIYIPSEDTTMPSMYMGMFSPIKDLDAARAGAMSAIAEDVEITGIAAQMLAKKQRAGRKSMIASSPKRGPLQLSSRNLQDSAVAEDRWGQGGGKENVPPGQTEVGEKKSRPGKRMSVVDGQGAGVEVTRSQPQLQATRVSRLYESTVSAKTKANDRKTSQRTSAKPSWNAGPRLKSSQPVPVRTELPEIRSDSVTTHQDEVQATKPSIPTRFVMPRLGLQQRIREIYPVLSDDLADISMYEDNWLNHQEIAITQLINNLFGASTTVQSPIESEMLTVRLLERYGHAENAMLYKRLQGALLYGTLCVPSEILKGAARLRSDLGKRKAYTDLWLETYDLSCLQSAVEVVVGRQCTKSRTSSSSRRSSDGQSISRRALQGFIETFMIRNEDGTPDEPSADHAAWSYQRTLLRSLMLIKLLDSTKAPRGRLFCGCLFQPSSQHKSSVSVVKALFQLLNPSAGDPIRALSHIAYTVSHSQYPLEEYSYQIENIAVDLRDGVRLTRLVELLLYPSASTSLEHVNDADSTMTVALPSGELLLLTDGERDWPLSQHLKFPCHGRATKLYNAQIALSALQGVKGMAALIQDIRAEDIIDGYREKTVKLLWGLTSKWGLSGLIDWDDVQREIKRLCRIGNSSQDNDYYDQVEETDGYARHKVLLKSWAQAIASKKGMVVKNLTTSFADGRIFEAIVDEYEGYVPSKDSLAQNRTLSTRLRGLGCSEQFAMLFSMASGSSNHTHLFDRDFVLAALAFLCSRLLGPTKGVRAAVTIQKAWRSHWTRVLNARRVLTKAIAEGCAQSVRDRKCRNAGATDGPRTGTGTRAMGHDQAELGSNDARTAFPAETQEEDIWLNL</sequence>
<dbReference type="HOGENOM" id="CLU_005445_0_0_1"/>
<evidence type="ECO:0000256" key="3">
    <source>
        <dbReference type="ARBA" id="ARBA00022860"/>
    </source>
</evidence>
<reference evidence="5 6" key="1">
    <citation type="submission" date="2015-01" db="EMBL/GenBank/DDBJ databases">
        <title>The Genome Sequence of Capronia semiimmersa CBS27337.</title>
        <authorList>
            <consortium name="The Broad Institute Genomics Platform"/>
            <person name="Cuomo C."/>
            <person name="de Hoog S."/>
            <person name="Gorbushina A."/>
            <person name="Stielow B."/>
            <person name="Teixiera M."/>
            <person name="Abouelleil A."/>
            <person name="Chapman S.B."/>
            <person name="Priest M."/>
            <person name="Young S.K."/>
            <person name="Wortman J."/>
            <person name="Nusbaum C."/>
            <person name="Birren B."/>
        </authorList>
    </citation>
    <scope>NUCLEOTIDE SEQUENCE [LARGE SCALE GENOMIC DNA]</scope>
    <source>
        <strain evidence="5 6">CBS 27337</strain>
    </source>
</reference>
<evidence type="ECO:0000313" key="5">
    <source>
        <dbReference type="EMBL" id="KIW63136.1"/>
    </source>
</evidence>
<evidence type="ECO:0008006" key="7">
    <source>
        <dbReference type="Google" id="ProtNLM"/>
    </source>
</evidence>
<evidence type="ECO:0000256" key="1">
    <source>
        <dbReference type="ARBA" id="ARBA00004496"/>
    </source>
</evidence>
<protein>
    <recommendedName>
        <fullName evidence="7">Calponin-homology (CH) domain-containing protein</fullName>
    </recommendedName>
</protein>
<dbReference type="GO" id="GO:0005516">
    <property type="term" value="F:calmodulin binding"/>
    <property type="evidence" value="ECO:0007669"/>
    <property type="project" value="UniProtKB-KW"/>
</dbReference>